<dbReference type="Gene3D" id="3.40.50.300">
    <property type="entry name" value="P-loop containing nucleotide triphosphate hydrolases"/>
    <property type="match status" value="1"/>
</dbReference>
<organism evidence="1">
    <name type="scientific">hydrothermal vent metagenome</name>
    <dbReference type="NCBI Taxonomy" id="652676"/>
    <lineage>
        <taxon>unclassified sequences</taxon>
        <taxon>metagenomes</taxon>
        <taxon>ecological metagenomes</taxon>
    </lineage>
</organism>
<dbReference type="EMBL" id="UOEU01000220">
    <property type="protein sequence ID" value="VAW31440.1"/>
    <property type="molecule type" value="Genomic_DNA"/>
</dbReference>
<accession>A0A3B0UQM8</accession>
<name>A0A3B0UQM8_9ZZZZ</name>
<reference evidence="1" key="1">
    <citation type="submission" date="2018-06" db="EMBL/GenBank/DDBJ databases">
        <authorList>
            <person name="Zhirakovskaya E."/>
        </authorList>
    </citation>
    <scope>NUCLEOTIDE SEQUENCE</scope>
</reference>
<evidence type="ECO:0000313" key="1">
    <source>
        <dbReference type="EMBL" id="VAW31440.1"/>
    </source>
</evidence>
<dbReference type="AlphaFoldDB" id="A0A3B0UQM8"/>
<gene>
    <name evidence="1" type="ORF">MNBD_CHLOROFLEXI01-3971</name>
</gene>
<sequence length="71" mass="7929">MPEGETMSFVSREMELALLDDLYRRPDAQFLILYGRRRIGKTALVTRWGGGLEEPLSVLDGVADVGYQPAT</sequence>
<proteinExistence type="predicted"/>
<dbReference type="InterPro" id="IPR027417">
    <property type="entry name" value="P-loop_NTPase"/>
</dbReference>
<protein>
    <submittedName>
        <fullName evidence="1">Archaeal ATPase, fused to C-terminal DUF234 domain</fullName>
    </submittedName>
</protein>